<dbReference type="STRING" id="706570.PT85_06910"/>
<dbReference type="EMBL" id="FTMC01000026">
    <property type="protein sequence ID" value="SIR46124.1"/>
    <property type="molecule type" value="Genomic_DNA"/>
</dbReference>
<dbReference type="EMBL" id="JTAK01000002">
    <property type="protein sequence ID" value="KHO65766.1"/>
    <property type="molecule type" value="Genomic_DNA"/>
</dbReference>
<dbReference type="Pfam" id="PF00903">
    <property type="entry name" value="Glyoxalase"/>
    <property type="match status" value="1"/>
</dbReference>
<gene>
    <name evidence="2" type="ORF">PT85_06910</name>
    <name evidence="3" type="ORF">SAMN05421672_12614</name>
</gene>
<sequence length="158" mass="17306">MTQAIPNEYPGLIPYLSIRGAAQAMEFYRKAFGAEVAYRINGPEGRLGHAELRVGKACFMLADPCDANSHMAAAPEHSSAISLYLYVEDVDTCFAQALTAGAEQLMAPQDMFYGDRSGMLRDPYGFVWNLASHVEDVAPDELERRAAEMFTQPPPGTP</sequence>
<accession>A0A0B3BXI8</accession>
<reference evidence="3 5" key="2">
    <citation type="submission" date="2017-01" db="EMBL/GenBank/DDBJ databases">
        <authorList>
            <person name="Mah S.A."/>
            <person name="Swanson W.J."/>
            <person name="Moy G.W."/>
            <person name="Vacquier V.D."/>
        </authorList>
    </citation>
    <scope>NUCLEOTIDE SEQUENCE [LARGE SCALE GENOMIC DNA]</scope>
    <source>
        <strain evidence="3 5">ATCC 29606</strain>
    </source>
</reference>
<dbReference type="InterPro" id="IPR029068">
    <property type="entry name" value="Glyas_Bleomycin-R_OHBP_Dase"/>
</dbReference>
<protein>
    <submittedName>
        <fullName evidence="3">PhnB protein</fullName>
    </submittedName>
</protein>
<dbReference type="PROSITE" id="PS51819">
    <property type="entry name" value="VOC"/>
    <property type="match status" value="1"/>
</dbReference>
<dbReference type="PANTHER" id="PTHR34109:SF1">
    <property type="entry name" value="VOC DOMAIN-CONTAINING PROTEIN"/>
    <property type="match status" value="1"/>
</dbReference>
<dbReference type="CDD" id="cd07246">
    <property type="entry name" value="VOC_like"/>
    <property type="match status" value="1"/>
</dbReference>
<name>A0A0B3BXI8_9PSED</name>
<evidence type="ECO:0000313" key="2">
    <source>
        <dbReference type="EMBL" id="KHO65766.1"/>
    </source>
</evidence>
<keyword evidence="4" id="KW-1185">Reference proteome</keyword>
<reference evidence="2 4" key="1">
    <citation type="submission" date="2014-11" db="EMBL/GenBank/DDBJ databases">
        <title>Genome sequence of Pseudomonas tuomuerensis JCM 14085.</title>
        <authorList>
            <person name="Shin S.-K."/>
            <person name="Yi H."/>
        </authorList>
    </citation>
    <scope>NUCLEOTIDE SEQUENCE [LARGE SCALE GENOMIC DNA]</scope>
    <source>
        <strain evidence="2 4">JCM 14085</strain>
    </source>
</reference>
<dbReference type="OrthoDB" id="9795306at2"/>
<organism evidence="2 4">
    <name type="scientific">Pseudomonas flexibilis</name>
    <dbReference type="NCBI Taxonomy" id="706570"/>
    <lineage>
        <taxon>Bacteria</taxon>
        <taxon>Pseudomonadati</taxon>
        <taxon>Pseudomonadota</taxon>
        <taxon>Gammaproteobacteria</taxon>
        <taxon>Pseudomonadales</taxon>
        <taxon>Pseudomonadaceae</taxon>
        <taxon>Pseudomonas</taxon>
    </lineage>
</organism>
<evidence type="ECO:0000313" key="3">
    <source>
        <dbReference type="EMBL" id="SIR46124.1"/>
    </source>
</evidence>
<dbReference type="Gene3D" id="3.30.720.120">
    <property type="match status" value="1"/>
</dbReference>
<dbReference type="RefSeq" id="WP_039562762.1">
    <property type="nucleotide sequence ID" value="NZ_FMUP01000001.1"/>
</dbReference>
<evidence type="ECO:0000313" key="5">
    <source>
        <dbReference type="Proteomes" id="UP000186079"/>
    </source>
</evidence>
<accession>A0A0B2D028</accession>
<evidence type="ECO:0000313" key="4">
    <source>
        <dbReference type="Proteomes" id="UP000030980"/>
    </source>
</evidence>
<evidence type="ECO:0000259" key="1">
    <source>
        <dbReference type="PROSITE" id="PS51819"/>
    </source>
</evidence>
<proteinExistence type="predicted"/>
<dbReference type="SUPFAM" id="SSF54593">
    <property type="entry name" value="Glyoxalase/Bleomycin resistance protein/Dihydroxybiphenyl dioxygenase"/>
    <property type="match status" value="1"/>
</dbReference>
<dbReference type="InterPro" id="IPR037523">
    <property type="entry name" value="VOC_core"/>
</dbReference>
<dbReference type="AlphaFoldDB" id="A0A0B3BXI8"/>
<dbReference type="Gene3D" id="3.30.720.110">
    <property type="match status" value="1"/>
</dbReference>
<dbReference type="Proteomes" id="UP000030980">
    <property type="component" value="Unassembled WGS sequence"/>
</dbReference>
<dbReference type="PATRIC" id="fig|706570.3.peg.3350"/>
<dbReference type="InterPro" id="IPR004360">
    <property type="entry name" value="Glyas_Fos-R_dOase_dom"/>
</dbReference>
<feature type="domain" description="VOC" evidence="1">
    <location>
        <begin position="9"/>
        <end position="133"/>
    </location>
</feature>
<dbReference type="Proteomes" id="UP000186079">
    <property type="component" value="Unassembled WGS sequence"/>
</dbReference>
<dbReference type="PANTHER" id="PTHR34109">
    <property type="entry name" value="BNAUNNG04460D PROTEIN-RELATED"/>
    <property type="match status" value="1"/>
</dbReference>